<accession>A0ABS7QIR5</accession>
<proteinExistence type="predicted"/>
<evidence type="ECO:0000313" key="2">
    <source>
        <dbReference type="Proteomes" id="UP000778578"/>
    </source>
</evidence>
<dbReference type="EMBL" id="JAINZZ010000105">
    <property type="protein sequence ID" value="MBY8883062.1"/>
    <property type="molecule type" value="Genomic_DNA"/>
</dbReference>
<name>A0ABS7QIR5_9ACTN</name>
<dbReference type="RefSeq" id="WP_222969934.1">
    <property type="nucleotide sequence ID" value="NZ_JAINZZ010000105.1"/>
</dbReference>
<sequence>MTAVPPDLHIRAALALLSQVTLRLTIAGAVAAPTGNPVADEAVSARGQAKPVPAG</sequence>
<gene>
    <name evidence="1" type="ORF">K7862_36325</name>
</gene>
<organism evidence="1 2">
    <name type="scientific">Actinacidiphila acidipaludis</name>
    <dbReference type="NCBI Taxonomy" id="2873382"/>
    <lineage>
        <taxon>Bacteria</taxon>
        <taxon>Bacillati</taxon>
        <taxon>Actinomycetota</taxon>
        <taxon>Actinomycetes</taxon>
        <taxon>Kitasatosporales</taxon>
        <taxon>Streptomycetaceae</taxon>
        <taxon>Actinacidiphila</taxon>
    </lineage>
</organism>
<reference evidence="1 2" key="1">
    <citation type="submission" date="2021-08" db="EMBL/GenBank/DDBJ databases">
        <title>WGS of actinomycetes from Thailand.</title>
        <authorList>
            <person name="Thawai C."/>
        </authorList>
    </citation>
    <scope>NUCLEOTIDE SEQUENCE [LARGE SCALE GENOMIC DNA]</scope>
    <source>
        <strain evidence="1 2">PLK6-54</strain>
    </source>
</reference>
<evidence type="ECO:0000313" key="1">
    <source>
        <dbReference type="EMBL" id="MBY8883062.1"/>
    </source>
</evidence>
<keyword evidence="2" id="KW-1185">Reference proteome</keyword>
<dbReference type="Proteomes" id="UP000778578">
    <property type="component" value="Unassembled WGS sequence"/>
</dbReference>
<comment type="caution">
    <text evidence="1">The sequence shown here is derived from an EMBL/GenBank/DDBJ whole genome shotgun (WGS) entry which is preliminary data.</text>
</comment>
<protein>
    <submittedName>
        <fullName evidence="1">Uncharacterized protein</fullName>
    </submittedName>
</protein>